<accession>A0A1H3XKT0</accession>
<reference evidence="2 3" key="1">
    <citation type="submission" date="2016-10" db="EMBL/GenBank/DDBJ databases">
        <authorList>
            <person name="de Groot N.N."/>
        </authorList>
    </citation>
    <scope>NUCLEOTIDE SEQUENCE [LARGE SCALE GENOMIC DNA]</scope>
    <source>
        <strain evidence="2 3">DSM 21228</strain>
    </source>
</reference>
<evidence type="ECO:0000313" key="2">
    <source>
        <dbReference type="EMBL" id="SDZ99860.1"/>
    </source>
</evidence>
<evidence type="ECO:0000313" key="3">
    <source>
        <dbReference type="Proteomes" id="UP000199397"/>
    </source>
</evidence>
<dbReference type="SUPFAM" id="SSF55486">
    <property type="entry name" value="Metalloproteases ('zincins'), catalytic domain"/>
    <property type="match status" value="1"/>
</dbReference>
<dbReference type="InterPro" id="IPR013517">
    <property type="entry name" value="FG-GAP"/>
</dbReference>
<organism evidence="2 3">
    <name type="scientific">Thiothrix caldifontis</name>
    <dbReference type="NCBI Taxonomy" id="525918"/>
    <lineage>
        <taxon>Bacteria</taxon>
        <taxon>Pseudomonadati</taxon>
        <taxon>Pseudomonadota</taxon>
        <taxon>Gammaproteobacteria</taxon>
        <taxon>Thiotrichales</taxon>
        <taxon>Thiotrichaceae</taxon>
        <taxon>Thiothrix</taxon>
    </lineage>
</organism>
<dbReference type="PANTHER" id="PTHR46580:SF4">
    <property type="entry name" value="ATP_GTP-BINDING PROTEIN"/>
    <property type="match status" value="1"/>
</dbReference>
<dbReference type="SUPFAM" id="SSF69318">
    <property type="entry name" value="Integrin alpha N-terminal domain"/>
    <property type="match status" value="2"/>
</dbReference>
<keyword evidence="1" id="KW-0732">Signal</keyword>
<gene>
    <name evidence="2" type="ORF">SAMN05660964_00726</name>
</gene>
<dbReference type="InterPro" id="IPR028994">
    <property type="entry name" value="Integrin_alpha_N"/>
</dbReference>
<dbReference type="Pfam" id="PF13517">
    <property type="entry name" value="FG-GAP_3"/>
    <property type="match status" value="1"/>
</dbReference>
<dbReference type="InterPro" id="IPR024079">
    <property type="entry name" value="MetalloPept_cat_dom_sf"/>
</dbReference>
<dbReference type="AlphaFoldDB" id="A0A1H3XKT0"/>
<keyword evidence="3" id="KW-1185">Reference proteome</keyword>
<protein>
    <submittedName>
        <fullName evidence="2">Repeat domain-containing protein</fullName>
    </submittedName>
</protein>
<dbReference type="Gene3D" id="2.130.10.130">
    <property type="entry name" value="Integrin alpha, N-terminal"/>
    <property type="match status" value="1"/>
</dbReference>
<dbReference type="Gene3D" id="3.40.390.10">
    <property type="entry name" value="Collagenase (Catalytic Domain)"/>
    <property type="match status" value="1"/>
</dbReference>
<dbReference type="PANTHER" id="PTHR46580">
    <property type="entry name" value="SENSOR KINASE-RELATED"/>
    <property type="match status" value="1"/>
</dbReference>
<dbReference type="OrthoDB" id="5523924at2"/>
<dbReference type="STRING" id="525918.SAMN05660964_00726"/>
<sequence>MKYTMNKWSINLLTLSISIIPGLSIGSGITIVHNAVVPTTKIPVAAQIEGINQSPPCSQKECAGKIPGDANNVNKDITASRPIAAGNYYSRGSNSQLSIPQNISLAEINRDGKSDFIQYADNKIFVSKTDFNKIGLMHTYLRNPIKRVITGDFHRDNYDQVCAITTANELVCYGTSTDNKELWWWFTQSNFIADGEDSIVGDFDGDGRDDILVYPRSGGKFRLYSLKEDHFFRLMENFDEGNLQGLARNNLQIRAADVDGNGRDDLVIINPQGQVLLYGSTYHNGRNTFWWAFTTNQIVGSNEQVTVARIDNNTTDDLVMHNKETGETRFFKIEYANGSLPAMENVATGQINQDRRSLLFWGHMHDHNGETGAVNRDDAMAYLLDSNMFARSDARWDSNARQLTYWWAYTQHAPNNHAGWTAMQKKPLLFLKCKFADINAEPETNQFYRNLNNANNDYWRDISYGAWNLYDSKLVDEWQRMSITNADWNRLPNRWERADYCARAYTGSKDGYSGIVTLVNGEGDAGNHGYVLLTPDSSNLTFMSHEVGHTFGWGHSFDDTGRIHEPDWPSQPGEYYDHWDIMSAMDVATFAYQPINGRAAGPEMNAPLRKAFIPQHRIRRFTLSELEGREPIKLDIAALNKPEANGYLEVRLGHSEQDYYSIEYRVKSGWDQGIPRNTVLVHHVVNGKSILITQGGTERLPGSSNTFDLNPGVSGLRFRLNVDSFASEGYTATVHLSLEGSLVY</sequence>
<dbReference type="RefSeq" id="WP_093065494.1">
    <property type="nucleotide sequence ID" value="NZ_FNQP01000003.1"/>
</dbReference>
<proteinExistence type="predicted"/>
<evidence type="ECO:0000256" key="1">
    <source>
        <dbReference type="ARBA" id="ARBA00022729"/>
    </source>
</evidence>
<dbReference type="GO" id="GO:0008237">
    <property type="term" value="F:metallopeptidase activity"/>
    <property type="evidence" value="ECO:0007669"/>
    <property type="project" value="InterPro"/>
</dbReference>
<dbReference type="Proteomes" id="UP000199397">
    <property type="component" value="Unassembled WGS sequence"/>
</dbReference>
<name>A0A1H3XKT0_9GAMM</name>
<dbReference type="EMBL" id="FNQP01000003">
    <property type="protein sequence ID" value="SDZ99860.1"/>
    <property type="molecule type" value="Genomic_DNA"/>
</dbReference>